<evidence type="ECO:0000313" key="2">
    <source>
        <dbReference type="Proteomes" id="UP001215598"/>
    </source>
</evidence>
<proteinExistence type="predicted"/>
<dbReference type="EMBL" id="JARKIB010000036">
    <property type="protein sequence ID" value="KAJ7761094.1"/>
    <property type="molecule type" value="Genomic_DNA"/>
</dbReference>
<sequence>MSNRQPSIDTQAMRDLLHALQGNILRDPRTLHTFQRFTGLPQMISKTPWASSEEAIFNPVLPPISVWAYFRDTFPDLKISPERYVATSSDYTTDRDIVVHHAITAALARNGEDPLLRFLVVAVVIHQIGHTLRDSFWSFSSWPTPMEQYPFYSETCTPGSIYAESGFEAEISIFGGIIGVVFQDEQQQFDWDGTFPFFDLDYTRIACFCLTTPNQVTYKLDDITIRSRMLSSSWLDAFDPSKLEIIETPPFFQHRLCAVLNSTHLARPDADTLAPLGQDRESVKRDEYQRTGPPLMFSGRRDRCIPMKERFKQRLLS</sequence>
<gene>
    <name evidence="1" type="ORF">B0H16DRAFT_1884515</name>
</gene>
<keyword evidence="2" id="KW-1185">Reference proteome</keyword>
<evidence type="ECO:0000313" key="1">
    <source>
        <dbReference type="EMBL" id="KAJ7761094.1"/>
    </source>
</evidence>
<protein>
    <submittedName>
        <fullName evidence="1">Uncharacterized protein</fullName>
    </submittedName>
</protein>
<comment type="caution">
    <text evidence="1">The sequence shown here is derived from an EMBL/GenBank/DDBJ whole genome shotgun (WGS) entry which is preliminary data.</text>
</comment>
<accession>A0AAD7JBC2</accession>
<organism evidence="1 2">
    <name type="scientific">Mycena metata</name>
    <dbReference type="NCBI Taxonomy" id="1033252"/>
    <lineage>
        <taxon>Eukaryota</taxon>
        <taxon>Fungi</taxon>
        <taxon>Dikarya</taxon>
        <taxon>Basidiomycota</taxon>
        <taxon>Agaricomycotina</taxon>
        <taxon>Agaricomycetes</taxon>
        <taxon>Agaricomycetidae</taxon>
        <taxon>Agaricales</taxon>
        <taxon>Marasmiineae</taxon>
        <taxon>Mycenaceae</taxon>
        <taxon>Mycena</taxon>
    </lineage>
</organism>
<dbReference type="AlphaFoldDB" id="A0AAD7JBC2"/>
<reference evidence="1" key="1">
    <citation type="submission" date="2023-03" db="EMBL/GenBank/DDBJ databases">
        <title>Massive genome expansion in bonnet fungi (Mycena s.s.) driven by repeated elements and novel gene families across ecological guilds.</title>
        <authorList>
            <consortium name="Lawrence Berkeley National Laboratory"/>
            <person name="Harder C.B."/>
            <person name="Miyauchi S."/>
            <person name="Viragh M."/>
            <person name="Kuo A."/>
            <person name="Thoen E."/>
            <person name="Andreopoulos B."/>
            <person name="Lu D."/>
            <person name="Skrede I."/>
            <person name="Drula E."/>
            <person name="Henrissat B."/>
            <person name="Morin E."/>
            <person name="Kohler A."/>
            <person name="Barry K."/>
            <person name="LaButti K."/>
            <person name="Morin E."/>
            <person name="Salamov A."/>
            <person name="Lipzen A."/>
            <person name="Mereny Z."/>
            <person name="Hegedus B."/>
            <person name="Baldrian P."/>
            <person name="Stursova M."/>
            <person name="Weitz H."/>
            <person name="Taylor A."/>
            <person name="Grigoriev I.V."/>
            <person name="Nagy L.G."/>
            <person name="Martin F."/>
            <person name="Kauserud H."/>
        </authorList>
    </citation>
    <scope>NUCLEOTIDE SEQUENCE</scope>
    <source>
        <strain evidence="1">CBHHK182m</strain>
    </source>
</reference>
<dbReference type="Proteomes" id="UP001215598">
    <property type="component" value="Unassembled WGS sequence"/>
</dbReference>
<name>A0AAD7JBC2_9AGAR</name>